<evidence type="ECO:0000259" key="8">
    <source>
        <dbReference type="Pfam" id="PF06429"/>
    </source>
</evidence>
<dbReference type="InterPro" id="IPR010930">
    <property type="entry name" value="Flg_bb/hook_C_dom"/>
</dbReference>
<dbReference type="Proteomes" id="UP000217763">
    <property type="component" value="Chromosome"/>
</dbReference>
<proteinExistence type="inferred from homology"/>
<feature type="domain" description="Flagellar basal body rod protein N-terminal" evidence="7">
    <location>
        <begin position="9"/>
        <end position="31"/>
    </location>
</feature>
<keyword evidence="4 6" id="KW-0975">Bacterial flagellum</keyword>
<sequence length="139" mass="14962">MSFSGVYDIAASALQAQTSRMNTVASNLANAGSVAASENEAYRAIKPVFATLYQQAQDGELKGAKVNIAGVLQSDRVPERRHQPDHPLADNDGYVYHAGVNVMEEMADMMSASRSFESAVEVIGRVNSMQQGLLNLGQR</sequence>
<evidence type="ECO:0000256" key="3">
    <source>
        <dbReference type="ARBA" id="ARBA00017941"/>
    </source>
</evidence>
<dbReference type="OrthoDB" id="9794148at2"/>
<name>A0A231MW37_9GAMM</name>
<evidence type="ECO:0000256" key="1">
    <source>
        <dbReference type="ARBA" id="ARBA00004117"/>
    </source>
</evidence>
<evidence type="ECO:0000256" key="4">
    <source>
        <dbReference type="ARBA" id="ARBA00023143"/>
    </source>
</evidence>
<evidence type="ECO:0000256" key="5">
    <source>
        <dbReference type="ARBA" id="ARBA00025933"/>
    </source>
</evidence>
<reference evidence="10" key="1">
    <citation type="submission" date="2015-09" db="EMBL/GenBank/DDBJ databases">
        <authorList>
            <person name="Shao Z."/>
            <person name="Wang L."/>
        </authorList>
    </citation>
    <scope>NUCLEOTIDE SEQUENCE [LARGE SCALE GENOMIC DNA]</scope>
    <source>
        <strain evidence="10">F13-1</strain>
    </source>
</reference>
<keyword evidence="10" id="KW-1185">Reference proteome</keyword>
<dbReference type="Pfam" id="PF06429">
    <property type="entry name" value="Flg_bbr_C"/>
    <property type="match status" value="1"/>
</dbReference>
<dbReference type="NCBIfam" id="TIGR01395">
    <property type="entry name" value="FlgC"/>
    <property type="match status" value="1"/>
</dbReference>
<dbReference type="GO" id="GO:0030694">
    <property type="term" value="C:bacterial-type flagellum basal body, rod"/>
    <property type="evidence" value="ECO:0007669"/>
    <property type="project" value="UniProtKB-UniRule"/>
</dbReference>
<dbReference type="KEGG" id="zdf:AN401_14775"/>
<evidence type="ECO:0000256" key="6">
    <source>
        <dbReference type="RuleBase" id="RU362062"/>
    </source>
</evidence>
<dbReference type="EMBL" id="CP012621">
    <property type="protein sequence ID" value="ATG74966.1"/>
    <property type="molecule type" value="Genomic_DNA"/>
</dbReference>
<dbReference type="PANTHER" id="PTHR30435:SF29">
    <property type="entry name" value="FLAGELLAR BASAL-BODY ROD PROTEIN FLGC"/>
    <property type="match status" value="1"/>
</dbReference>
<keyword evidence="9" id="KW-0969">Cilium</keyword>
<evidence type="ECO:0000313" key="10">
    <source>
        <dbReference type="Proteomes" id="UP000217763"/>
    </source>
</evidence>
<organism evidence="9 10">
    <name type="scientific">Zobellella denitrificans</name>
    <dbReference type="NCBI Taxonomy" id="347534"/>
    <lineage>
        <taxon>Bacteria</taxon>
        <taxon>Pseudomonadati</taxon>
        <taxon>Pseudomonadota</taxon>
        <taxon>Gammaproteobacteria</taxon>
        <taxon>Aeromonadales</taxon>
        <taxon>Aeromonadaceae</taxon>
        <taxon>Zobellella</taxon>
    </lineage>
</organism>
<feature type="domain" description="Flagellar basal-body/hook protein C-terminal" evidence="8">
    <location>
        <begin position="93"/>
        <end position="136"/>
    </location>
</feature>
<evidence type="ECO:0000313" key="9">
    <source>
        <dbReference type="EMBL" id="ATG74966.1"/>
    </source>
</evidence>
<dbReference type="AlphaFoldDB" id="A0A231MW37"/>
<dbReference type="Pfam" id="PF00460">
    <property type="entry name" value="Flg_bb_rod"/>
    <property type="match status" value="1"/>
</dbReference>
<dbReference type="InterPro" id="IPR006299">
    <property type="entry name" value="FlgC"/>
</dbReference>
<dbReference type="GO" id="GO:0071978">
    <property type="term" value="P:bacterial-type flagellum-dependent swarming motility"/>
    <property type="evidence" value="ECO:0007669"/>
    <property type="project" value="TreeGrafter"/>
</dbReference>
<dbReference type="InterPro" id="IPR001444">
    <property type="entry name" value="Flag_bb_rod_N"/>
</dbReference>
<evidence type="ECO:0000256" key="2">
    <source>
        <dbReference type="ARBA" id="ARBA00009677"/>
    </source>
</evidence>
<accession>A0A231MW37</accession>
<protein>
    <recommendedName>
        <fullName evidence="3 6">Flagellar basal-body rod protein FlgC</fullName>
    </recommendedName>
</protein>
<keyword evidence="9" id="KW-0282">Flagellum</keyword>
<comment type="subunit">
    <text evidence="5 6">The basal body constitutes a major portion of the flagellar organelle and consists of four rings (L,P,S, and M) mounted on a central rod. The rod consists of about 26 subunits of FlgG in the distal portion, and FlgB, FlgC and FlgF are thought to build up the proximal portion of the rod with about 6 subunits each.</text>
</comment>
<comment type="similarity">
    <text evidence="2">Belongs to the flagella basal body rod proteins family.</text>
</comment>
<keyword evidence="9" id="KW-0966">Cell projection</keyword>
<dbReference type="PANTHER" id="PTHR30435">
    <property type="entry name" value="FLAGELLAR PROTEIN"/>
    <property type="match status" value="1"/>
</dbReference>
<evidence type="ECO:0000259" key="7">
    <source>
        <dbReference type="Pfam" id="PF00460"/>
    </source>
</evidence>
<comment type="subcellular location">
    <subcellularLocation>
        <location evidence="1 6">Bacterial flagellum basal body</location>
    </subcellularLocation>
</comment>
<dbReference type="RefSeq" id="WP_094040707.1">
    <property type="nucleotide sequence ID" value="NZ_CP012621.1"/>
</dbReference>
<gene>
    <name evidence="9" type="ORF">AN401_14775</name>
</gene>